<feature type="transmembrane region" description="Helical" evidence="1">
    <location>
        <begin position="12"/>
        <end position="30"/>
    </location>
</feature>
<name>A0ABS8XTP0_9BURK</name>
<sequence length="108" mass="11833">MRRDWADYSVTEYVLCGLFFASAAVCFLYAGHAWAQDEPFDAMEQAGGGLLLLAGSVDPVRYVLDLLTWLWHRREPAGRDTWITRSAAGLGLLMWAAGLAGNWLAGGP</sequence>
<keyword evidence="1" id="KW-1133">Transmembrane helix</keyword>
<feature type="transmembrane region" description="Helical" evidence="1">
    <location>
        <begin position="50"/>
        <end position="70"/>
    </location>
</feature>
<accession>A0ABS8XTP0</accession>
<evidence type="ECO:0000256" key="1">
    <source>
        <dbReference type="SAM" id="Phobius"/>
    </source>
</evidence>
<protein>
    <submittedName>
        <fullName evidence="2">Uncharacterized protein</fullName>
    </submittedName>
</protein>
<dbReference type="RefSeq" id="WP_233370846.1">
    <property type="nucleotide sequence ID" value="NZ_JAJTWU010000002.1"/>
</dbReference>
<keyword evidence="3" id="KW-1185">Reference proteome</keyword>
<keyword evidence="1" id="KW-0812">Transmembrane</keyword>
<evidence type="ECO:0000313" key="3">
    <source>
        <dbReference type="Proteomes" id="UP001200741"/>
    </source>
</evidence>
<reference evidence="2 3" key="1">
    <citation type="submission" date="2021-12" db="EMBL/GenBank/DDBJ databases">
        <title>Genome seq of P8.</title>
        <authorList>
            <person name="Seo T."/>
        </authorList>
    </citation>
    <scope>NUCLEOTIDE SEQUENCE [LARGE SCALE GENOMIC DNA]</scope>
    <source>
        <strain evidence="2 3">P8</strain>
    </source>
</reference>
<comment type="caution">
    <text evidence="2">The sequence shown here is derived from an EMBL/GenBank/DDBJ whole genome shotgun (WGS) entry which is preliminary data.</text>
</comment>
<proteinExistence type="predicted"/>
<feature type="transmembrane region" description="Helical" evidence="1">
    <location>
        <begin position="82"/>
        <end position="105"/>
    </location>
</feature>
<dbReference type="EMBL" id="JAJTWU010000002">
    <property type="protein sequence ID" value="MCE4554039.1"/>
    <property type="molecule type" value="Genomic_DNA"/>
</dbReference>
<dbReference type="Proteomes" id="UP001200741">
    <property type="component" value="Unassembled WGS sequence"/>
</dbReference>
<gene>
    <name evidence="2" type="ORF">LXT13_06190</name>
</gene>
<keyword evidence="1" id="KW-0472">Membrane</keyword>
<organism evidence="2 3">
    <name type="scientific">Pelomonas cellulosilytica</name>
    <dbReference type="NCBI Taxonomy" id="2906762"/>
    <lineage>
        <taxon>Bacteria</taxon>
        <taxon>Pseudomonadati</taxon>
        <taxon>Pseudomonadota</taxon>
        <taxon>Betaproteobacteria</taxon>
        <taxon>Burkholderiales</taxon>
        <taxon>Sphaerotilaceae</taxon>
        <taxon>Roseateles</taxon>
    </lineage>
</organism>
<evidence type="ECO:0000313" key="2">
    <source>
        <dbReference type="EMBL" id="MCE4554039.1"/>
    </source>
</evidence>